<organism evidence="1 2">
    <name type="scientific">Rhodocollybia butyracea</name>
    <dbReference type="NCBI Taxonomy" id="206335"/>
    <lineage>
        <taxon>Eukaryota</taxon>
        <taxon>Fungi</taxon>
        <taxon>Dikarya</taxon>
        <taxon>Basidiomycota</taxon>
        <taxon>Agaricomycotina</taxon>
        <taxon>Agaricomycetes</taxon>
        <taxon>Agaricomycetidae</taxon>
        <taxon>Agaricales</taxon>
        <taxon>Marasmiineae</taxon>
        <taxon>Omphalotaceae</taxon>
        <taxon>Rhodocollybia</taxon>
    </lineage>
</organism>
<evidence type="ECO:0000313" key="2">
    <source>
        <dbReference type="Proteomes" id="UP000772434"/>
    </source>
</evidence>
<gene>
    <name evidence="1" type="ORF">BDP27DRAFT_1313061</name>
</gene>
<protein>
    <submittedName>
        <fullName evidence="1">Uncharacterized protein</fullName>
    </submittedName>
</protein>
<sequence length="232" mass="27474">MAIPAQLTPPTPQLIPHQEFTPPTPELTPPTPELIAQFIADHNEQDNCPLFDRIPPEVRNTIFLYALLSYEDLSARFPDDEHYSRPEYRHASHIDPRLLQTCRLIYLETRFLPVMADEHVFWCHRPPPGNRYASNPTQYFASLSEEQKDHVDRVHFFTQQYYLEDEFPRICALPNMRPRSLKITLRHGDWWFWEDNNPLRLKSGWTAGLKDSKRLQEVILELETIERDKEQV</sequence>
<keyword evidence="2" id="KW-1185">Reference proteome</keyword>
<dbReference type="OrthoDB" id="288942at2759"/>
<comment type="caution">
    <text evidence="1">The sequence shown here is derived from an EMBL/GenBank/DDBJ whole genome shotgun (WGS) entry which is preliminary data.</text>
</comment>
<proteinExistence type="predicted"/>
<name>A0A9P5Q9B0_9AGAR</name>
<dbReference type="EMBL" id="JADNRY010000005">
    <property type="protein sequence ID" value="KAF9077062.1"/>
    <property type="molecule type" value="Genomic_DNA"/>
</dbReference>
<dbReference type="Proteomes" id="UP000772434">
    <property type="component" value="Unassembled WGS sequence"/>
</dbReference>
<evidence type="ECO:0000313" key="1">
    <source>
        <dbReference type="EMBL" id="KAF9077062.1"/>
    </source>
</evidence>
<reference evidence="1" key="1">
    <citation type="submission" date="2020-11" db="EMBL/GenBank/DDBJ databases">
        <authorList>
            <consortium name="DOE Joint Genome Institute"/>
            <person name="Ahrendt S."/>
            <person name="Riley R."/>
            <person name="Andreopoulos W."/>
            <person name="Labutti K."/>
            <person name="Pangilinan J."/>
            <person name="Ruiz-Duenas F.J."/>
            <person name="Barrasa J.M."/>
            <person name="Sanchez-Garcia M."/>
            <person name="Camarero S."/>
            <person name="Miyauchi S."/>
            <person name="Serrano A."/>
            <person name="Linde D."/>
            <person name="Babiker R."/>
            <person name="Drula E."/>
            <person name="Ayuso-Fernandez I."/>
            <person name="Pacheco R."/>
            <person name="Padilla G."/>
            <person name="Ferreira P."/>
            <person name="Barriuso J."/>
            <person name="Kellner H."/>
            <person name="Castanera R."/>
            <person name="Alfaro M."/>
            <person name="Ramirez L."/>
            <person name="Pisabarro A.G."/>
            <person name="Kuo A."/>
            <person name="Tritt A."/>
            <person name="Lipzen A."/>
            <person name="He G."/>
            <person name="Yan M."/>
            <person name="Ng V."/>
            <person name="Cullen D."/>
            <person name="Martin F."/>
            <person name="Rosso M.-N."/>
            <person name="Henrissat B."/>
            <person name="Hibbett D."/>
            <person name="Martinez A.T."/>
            <person name="Grigoriev I.V."/>
        </authorList>
    </citation>
    <scope>NUCLEOTIDE SEQUENCE</scope>
    <source>
        <strain evidence="1">AH 40177</strain>
    </source>
</reference>
<accession>A0A9P5Q9B0</accession>
<dbReference type="AlphaFoldDB" id="A0A9P5Q9B0"/>